<dbReference type="RefSeq" id="WP_236169935.1">
    <property type="nucleotide sequence ID" value="NZ_JARJLN010000416.1"/>
</dbReference>
<sequence>MTYSESWPETVTRAEVVCELRKHDLEISELIADLGDLDEYDSEEVLGWMGY</sequence>
<dbReference type="EMBL" id="JARJLO010000397">
    <property type="protein sequence ID" value="MDF3874095.1"/>
    <property type="molecule type" value="Genomic_DNA"/>
</dbReference>
<dbReference type="Proteomes" id="UP001217741">
    <property type="component" value="Unassembled WGS sequence"/>
</dbReference>
<organism evidence="1 2">
    <name type="scientific">Pseudomonas putida</name>
    <name type="common">Arthrobacter siderocapsulatus</name>
    <dbReference type="NCBI Taxonomy" id="303"/>
    <lineage>
        <taxon>Bacteria</taxon>
        <taxon>Pseudomonadati</taxon>
        <taxon>Pseudomonadota</taxon>
        <taxon>Gammaproteobacteria</taxon>
        <taxon>Pseudomonadales</taxon>
        <taxon>Pseudomonadaceae</taxon>
        <taxon>Pseudomonas</taxon>
    </lineage>
</organism>
<proteinExistence type="predicted"/>
<evidence type="ECO:0000313" key="1">
    <source>
        <dbReference type="EMBL" id="MDF3874095.1"/>
    </source>
</evidence>
<comment type="caution">
    <text evidence="1">The sequence shown here is derived from an EMBL/GenBank/DDBJ whole genome shotgun (WGS) entry which is preliminary data.</text>
</comment>
<reference evidence="1" key="1">
    <citation type="submission" date="2023-03" db="EMBL/GenBank/DDBJ databases">
        <title>Draft assemblies of triclosan tolerant bacteria isolated from returned activated sludge.</title>
        <authorList>
            <person name="Van Hamelsveld S."/>
        </authorList>
    </citation>
    <scope>NUCLEOTIDE SEQUENCE</scope>
    <source>
        <strain evidence="1">GW210012_S60</strain>
    </source>
</reference>
<gene>
    <name evidence="1" type="ORF">P3W50_27040</name>
</gene>
<protein>
    <submittedName>
        <fullName evidence="1">Uncharacterized protein</fullName>
    </submittedName>
</protein>
<dbReference type="AlphaFoldDB" id="A0AAW6PWQ0"/>
<evidence type="ECO:0000313" key="2">
    <source>
        <dbReference type="Proteomes" id="UP001217741"/>
    </source>
</evidence>
<accession>A0AAW6PWQ0</accession>
<name>A0AAW6PWQ0_PSEPU</name>